<feature type="compositionally biased region" description="Low complexity" evidence="2">
    <location>
        <begin position="1384"/>
        <end position="1398"/>
    </location>
</feature>
<feature type="compositionally biased region" description="Polar residues" evidence="2">
    <location>
        <begin position="732"/>
        <end position="764"/>
    </location>
</feature>
<dbReference type="SUPFAM" id="SSF57903">
    <property type="entry name" value="FYVE/PHD zinc finger"/>
    <property type="match status" value="1"/>
</dbReference>
<accession>A0ABM1YBK0</accession>
<organism evidence="3 4">
    <name type="scientific">Aedes albopictus</name>
    <name type="common">Asian tiger mosquito</name>
    <name type="synonym">Stegomyia albopicta</name>
    <dbReference type="NCBI Taxonomy" id="7160"/>
    <lineage>
        <taxon>Eukaryota</taxon>
        <taxon>Metazoa</taxon>
        <taxon>Ecdysozoa</taxon>
        <taxon>Arthropoda</taxon>
        <taxon>Hexapoda</taxon>
        <taxon>Insecta</taxon>
        <taxon>Pterygota</taxon>
        <taxon>Neoptera</taxon>
        <taxon>Endopterygota</taxon>
        <taxon>Diptera</taxon>
        <taxon>Nematocera</taxon>
        <taxon>Culicoidea</taxon>
        <taxon>Culicidae</taxon>
        <taxon>Culicinae</taxon>
        <taxon>Aedini</taxon>
        <taxon>Aedes</taxon>
        <taxon>Stegomyia</taxon>
    </lineage>
</organism>
<feature type="region of interest" description="Disordered" evidence="2">
    <location>
        <begin position="1707"/>
        <end position="1738"/>
    </location>
</feature>
<feature type="compositionally biased region" description="Acidic residues" evidence="2">
    <location>
        <begin position="1802"/>
        <end position="1819"/>
    </location>
</feature>
<dbReference type="GeneID" id="109409684"/>
<feature type="compositionally biased region" description="Polar residues" evidence="2">
    <location>
        <begin position="1236"/>
        <end position="1252"/>
    </location>
</feature>
<sequence>MQIELAEFSQKLQEYRAILERLQSEKQSYQQRRERLSKLSQRRRSEIRKPDVVCYMCNANIEVEDTNSFATCRGCERLVCRSEEKQCCEWIPAIGIWECRNCHSSRVIQQKAGEWLLNQLTSRLQNPGPVNLNSEGLLGLTDSDDARSCTSSISSNQKVKVREFIEELLSSLLNGPLDDVSVGQLMENESYSKVFHRYHSRLGRCLYNLELSIHQSLSDLPLIEGQTEPSSPSDTHFELRKMLQKILDEVAKLPGLLNHSGFPLRPEEHLPYFSPKKYEQLLATAVLNKVVEDYRNPKNFEHVKPEADTAGPPTTGATSAGSAPATTGTTFDINHNKVPGESLLNEANLRKMSLDKELKEELYNRSLSESDESYLSDYIQKHTVPLPDLSDTTGSGPEDDVISLKSNTTDGTWEENWLFKKRQLKSTESSIAMLVPSPTEEVKALIGDKNADEVSDLSEAGSDVEEYDSDSNVKNTDTGSSPKKAGNSLDDHAQDSLISINSIASNEPVLSEAKNDLLLQEQTVAQELHNNMVNDLISIEPCSVKTEAANPTLIENKSNPFLSGPESVLIEENNNIVKLDEVETDDIKLMQERIQNTPKQCDVDGNVMYPIGIARTIPVDGHSSECDRKEVPIDRAHSNTEHITSPIETVSEVDVDHPITPRSNNLSISLNPAQNNMESESPMTPAIESTLDPNSTIYAEPLSPHPIVLNITEVFERSMKPPLMSISEEDFSTNASTAVQPTLMPSDSNTSTNGESDFKTLSQNSSDEITAATTDTDTSFTLDSLDPSQQSLDSSVESSRHYREAEFSSINNDNELSEASKKSLDLLELNETSNGAVYVCDTSNLQFAEQLRELRERQEQPDQNDVDCEQKVEQIRLTQDLVAFNKNAPSPDALVEQSAQTSKQSVAIDEGSGKAGLESVEIRERLVTEVGVDNSTGNQKVERIDQGDNFDEKISTNEEAEPLLDVAQDAIGDQNIESTLFHDVVEKAIILELQPIGSQENKCPTTSDVGSSDENLIVPESQLVINSSGSNIPETSADNIEVAADPTVDLLGFTESPTASNEPITDQALFNDNETYVEKVSSSSETTTSSVDSVVDLGAQNHIKMEENRSSEESEQTDLLSFIASPVHNLPDVISGTPEALDESDNELLKSSDGLPSQSGSSSPTDTSTEAVAGSVDRVSSPEDFYPTPRVSSNDPMTRASALDDQSQPTPIAIVTQQMRQYCEELKGILYPRETPQPTSETSGEQPQQSSEIPEALLLFQEELRAANEDPSQSVVKPCKDHPIQTIAVDSYKMPASETLTTPLEQFAALSAIYNQSLRDMDHEKETAPEAEDTSCSLKDTNEIVLGTPSTEESVLSEAIITADENDPQPKAESCEDQLVQANSTESSSAPKSESLPTPMEDFAIRSDLYNLTLRKIDNVDENIPVAVTEASPAIPEMCDHPEALQFQEELRVANDDPTQAEVKPCKDHPIQSITSGGSDTPVSESLPTPMEEFAVKSANYNHSLRRIDYVEESTPVAEDASCLHMENHELSITNAIVTVTPSAEEHAVQEAIIIEHTPTPEPIAAVEVSYERQVTATVEELKDDRKQNQDILESIVARSSSTPIELEQSSLAEEKSQCDPVLSSADPECSPKEKDTPTDLELASLTVPHSAVCVLTNTGDTNLTNAAESDVTNTTHANQPPSFTSEATITIVEPDSYHCPQIAAQSEAVEKQKPSETSNGHVPAVATNGDSKDDSAEDEMLIPGSIAEREHLKWRNASPIANNPYSPDVLQKRLEESNRKSSLFDFDRLAGKDPTSPTLEVPDDSDLLVDSKEEEDTAEQDRSLQSVLGANPNQYQRYGRDYYINDAKRACGSRKQTPDLPTQLTHSTDDEKSLLLSQKQDQPISLKPCHQNNDQQPAPGAFPCVKSSSCGSVANKQQSEDIFSAGRPVEVTRDDDILKKGTKVECLSTPAREIYLVPADEPITPHSLGSSSELSMASRADDSLTFSEDSDVTRIYEIGTGESKVIHGDVIGGEKDTGQTPPSTPTYGDQLINTAHPIDEEQTMNKLNTLKQQESELLSEEILEIIPQVRALTPTQPEQIPEEPSSPTIDRSHLLKPHLLKNKPLSPETIKFFSPKKPFSTNLAASSSLSQSTSEIRELPLLPISHYHSSLHIDYPPTRPAPAHHDFIIEKEVMEVLPSVKELAKCYSGSQQDVNAVPKPLHKPRVKLRKDFIRQSSDMLNEEQPQETRSGMPQVDNKNRRMYCSTSSITAAEDGRRANVEAYNPPSFVPMAPGHSITARSLSKQIRDELKINATDDHKVQGGHTSPERPSSPVFAPGHLRSSIQFFESLRDKQ</sequence>
<feature type="compositionally biased region" description="Polar residues" evidence="2">
    <location>
        <begin position="470"/>
        <end position="481"/>
    </location>
</feature>
<feature type="region of interest" description="Disordered" evidence="2">
    <location>
        <begin position="1611"/>
        <end position="1637"/>
    </location>
</feature>
<feature type="region of interest" description="Disordered" evidence="2">
    <location>
        <begin position="1460"/>
        <end position="1487"/>
    </location>
</feature>
<keyword evidence="1" id="KW-0175">Coiled coil</keyword>
<protein>
    <recommendedName>
        <fullName evidence="5">FYVE-type zinc finger domain-containing protein</fullName>
    </recommendedName>
</protein>
<feature type="compositionally biased region" description="Low complexity" evidence="2">
    <location>
        <begin position="1151"/>
        <end position="1168"/>
    </location>
</feature>
<dbReference type="RefSeq" id="XP_062710580.1">
    <property type="nucleotide sequence ID" value="XM_062854596.1"/>
</dbReference>
<keyword evidence="4" id="KW-1185">Reference proteome</keyword>
<evidence type="ECO:0008006" key="5">
    <source>
        <dbReference type="Google" id="ProtNLM"/>
    </source>
</evidence>
<dbReference type="Proteomes" id="UP000069940">
    <property type="component" value="Unassembled WGS sequence"/>
</dbReference>
<dbReference type="InterPro" id="IPR013083">
    <property type="entry name" value="Znf_RING/FYVE/PHD"/>
</dbReference>
<evidence type="ECO:0000256" key="2">
    <source>
        <dbReference type="SAM" id="MobiDB-lite"/>
    </source>
</evidence>
<proteinExistence type="predicted"/>
<feature type="region of interest" description="Disordered" evidence="2">
    <location>
        <begin position="1131"/>
        <end position="1208"/>
    </location>
</feature>
<feature type="compositionally biased region" description="Low complexity" evidence="2">
    <location>
        <begin position="765"/>
        <end position="797"/>
    </location>
</feature>
<feature type="region of interest" description="Disordered" evidence="2">
    <location>
        <begin position="446"/>
        <end position="490"/>
    </location>
</feature>
<evidence type="ECO:0000313" key="4">
    <source>
        <dbReference type="Proteomes" id="UP000069940"/>
    </source>
</evidence>
<feature type="compositionally biased region" description="Polar residues" evidence="2">
    <location>
        <begin position="1824"/>
        <end position="1833"/>
    </location>
</feature>
<dbReference type="Gene3D" id="3.30.40.10">
    <property type="entry name" value="Zinc/RING finger domain, C3HC4 (zinc finger)"/>
    <property type="match status" value="1"/>
</dbReference>
<feature type="region of interest" description="Disordered" evidence="2">
    <location>
        <begin position="386"/>
        <end position="407"/>
    </location>
</feature>
<feature type="coiled-coil region" evidence="1">
    <location>
        <begin position="5"/>
        <end position="42"/>
    </location>
</feature>
<reference evidence="4" key="1">
    <citation type="journal article" date="2015" name="Proc. Natl. Acad. Sci. U.S.A.">
        <title>Genome sequence of the Asian Tiger mosquito, Aedes albopictus, reveals insights into its biology, genetics, and evolution.</title>
        <authorList>
            <person name="Chen X.G."/>
            <person name="Jiang X."/>
            <person name="Gu J."/>
            <person name="Xu M."/>
            <person name="Wu Y."/>
            <person name="Deng Y."/>
            <person name="Zhang C."/>
            <person name="Bonizzoni M."/>
            <person name="Dermauw W."/>
            <person name="Vontas J."/>
            <person name="Armbruster P."/>
            <person name="Huang X."/>
            <person name="Yang Y."/>
            <person name="Zhang H."/>
            <person name="He W."/>
            <person name="Peng H."/>
            <person name="Liu Y."/>
            <person name="Wu K."/>
            <person name="Chen J."/>
            <person name="Lirakis M."/>
            <person name="Topalis P."/>
            <person name="Van Leeuwen T."/>
            <person name="Hall A.B."/>
            <person name="Jiang X."/>
            <person name="Thorpe C."/>
            <person name="Mueller R.L."/>
            <person name="Sun C."/>
            <person name="Waterhouse R.M."/>
            <person name="Yan G."/>
            <person name="Tu Z.J."/>
            <person name="Fang X."/>
            <person name="James A.A."/>
        </authorList>
    </citation>
    <scope>NUCLEOTIDE SEQUENCE [LARGE SCALE GENOMIC DNA]</scope>
    <source>
        <strain evidence="4">Foshan</strain>
    </source>
</reference>
<name>A0ABM1YBK0_AEDAL</name>
<feature type="region of interest" description="Disordered" evidence="2">
    <location>
        <begin position="2220"/>
        <end position="2239"/>
    </location>
</feature>
<feature type="region of interest" description="Disordered" evidence="2">
    <location>
        <begin position="1364"/>
        <end position="1400"/>
    </location>
</feature>
<feature type="region of interest" description="Disordered" evidence="2">
    <location>
        <begin position="1788"/>
        <end position="1833"/>
    </location>
</feature>
<dbReference type="EnsemblMetazoa" id="AALFPA23_007621.R10173">
    <property type="protein sequence ID" value="AALFPA23_007621.P10173"/>
    <property type="gene ID" value="AALFPA23_007621"/>
</dbReference>
<feature type="region of interest" description="Disordered" evidence="2">
    <location>
        <begin position="300"/>
        <end position="334"/>
    </location>
</feature>
<feature type="region of interest" description="Disordered" evidence="2">
    <location>
        <begin position="1233"/>
        <end position="1255"/>
    </location>
</feature>
<reference evidence="3" key="2">
    <citation type="submission" date="2025-05" db="UniProtKB">
        <authorList>
            <consortium name="EnsemblMetazoa"/>
        </authorList>
    </citation>
    <scope>IDENTIFICATION</scope>
    <source>
        <strain evidence="3">Foshan</strain>
    </source>
</reference>
<feature type="region of interest" description="Disordered" evidence="2">
    <location>
        <begin position="2294"/>
        <end position="2320"/>
    </location>
</feature>
<evidence type="ECO:0000313" key="3">
    <source>
        <dbReference type="EnsemblMetazoa" id="AALFPA23_007621.P10173"/>
    </source>
</evidence>
<feature type="compositionally biased region" description="Polar residues" evidence="2">
    <location>
        <begin position="1472"/>
        <end position="1487"/>
    </location>
</feature>
<feature type="region of interest" description="Disordered" evidence="2">
    <location>
        <begin position="726"/>
        <end position="800"/>
    </location>
</feature>
<dbReference type="InterPro" id="IPR011011">
    <property type="entry name" value="Znf_FYVE_PHD"/>
</dbReference>
<feature type="compositionally biased region" description="Low complexity" evidence="2">
    <location>
        <begin position="309"/>
        <end position="330"/>
    </location>
</feature>
<evidence type="ECO:0000256" key="1">
    <source>
        <dbReference type="SAM" id="Coils"/>
    </source>
</evidence>
<feature type="region of interest" description="Disordered" evidence="2">
    <location>
        <begin position="892"/>
        <end position="913"/>
    </location>
</feature>